<keyword evidence="5" id="KW-0472">Membrane</keyword>
<feature type="domain" description="ABC3 transporter permease C-terminal" evidence="6">
    <location>
        <begin position="67"/>
        <end position="185"/>
    </location>
</feature>
<dbReference type="EMBL" id="LILB01000001">
    <property type="protein sequence ID" value="KOO50958.1"/>
    <property type="molecule type" value="Genomic_DNA"/>
</dbReference>
<proteinExistence type="predicted"/>
<comment type="caution">
    <text evidence="7">The sequence shown here is derived from an EMBL/GenBank/DDBJ whole genome shotgun (WGS) entry which is preliminary data.</text>
</comment>
<dbReference type="InterPro" id="IPR052536">
    <property type="entry name" value="ABC-4_Integral_Memb_Prot"/>
</dbReference>
<reference evidence="8" key="1">
    <citation type="submission" date="2015-08" db="EMBL/GenBank/DDBJ databases">
        <title>Fjat-10028 dsm 16317.</title>
        <authorList>
            <person name="Liu B."/>
            <person name="Wang J."/>
            <person name="Zhu Y."/>
            <person name="Liu G."/>
            <person name="Chen Q."/>
            <person name="Chen Z."/>
            <person name="Lan J."/>
            <person name="Che J."/>
            <person name="Ge C."/>
            <person name="Shi H."/>
            <person name="Pan Z."/>
            <person name="Liu X."/>
        </authorList>
    </citation>
    <scope>NUCLEOTIDE SEQUENCE [LARGE SCALE GENOMIC DNA]</scope>
    <source>
        <strain evidence="8">DSM 16317</strain>
    </source>
</reference>
<gene>
    <name evidence="7" type="ORF">AMD00_00025</name>
</gene>
<name>A0A0M0LJU8_9BACL</name>
<dbReference type="Proteomes" id="UP000036867">
    <property type="component" value="Unassembled WGS sequence"/>
</dbReference>
<keyword evidence="8" id="KW-1185">Reference proteome</keyword>
<sequence>MFFEFVKHNSRKTRKENGVYFASLIVSIVAFYVILSLGEQDVMLYLKTIESDAVERLLLLIPVLYEVSLVFVFFLVYFANRYQLQQRSHEFGLYLMMGMKQSKLFLMIMGETIWNGIVALCIGLPISLFLTELINLTTSRLVGMGIIGHAFRISWTGISLTICGFFLVQLLAMLILSFTMSRKEPIELLHEEKEKSQSTMTTKWGAVSLLSGVALLFGTIFLCIAYGMSILYLRNFDYRVFALILLVGVCGTFILFRGLGSLIGVYVKRKGSSSTGLSMFTARQLQENVLHQWSSLAISSLLILMAMVCFAFGTSTALTNSAVSNRTVDYTFNGNEDEIKPLIKSDELAPYVDSYYGMALNNFYPPEDEPVLNYHFAWMGLIETVSSQDDSEPKEILLNNLSLQNTPYFISLSSYNAMLEAAGKKPIQLADNEVAMYTSDDTGASYDILKDILKKCPTVEIAENEYTLLPTLYSDQIVADRAITLMYSLIVPDSLFEQYFVADETWLWNMTLKDEFIEEKGLMQAMLEVDQVLNSTDLQYESYLGSMGRQLFYTVAGSYTTFYLGVMFLIIANTVLGLNFLMQQRNTHSRYQTLAMLGADVESICISARKQIWLYFILAISVAFVSGIFGIWSLLTAMPTTVFSLKNGIVIGLVVLLFILNEVGYIRMIQRKSDVEIRKLKEIE</sequence>
<keyword evidence="2" id="KW-1003">Cell membrane</keyword>
<dbReference type="Pfam" id="PF02687">
    <property type="entry name" value="FtsX"/>
    <property type="match status" value="1"/>
</dbReference>
<dbReference type="PATRIC" id="fig|263475.3.peg.298"/>
<keyword evidence="4" id="KW-1133">Transmembrane helix</keyword>
<evidence type="ECO:0000313" key="8">
    <source>
        <dbReference type="Proteomes" id="UP000036867"/>
    </source>
</evidence>
<evidence type="ECO:0000256" key="1">
    <source>
        <dbReference type="ARBA" id="ARBA00004651"/>
    </source>
</evidence>
<dbReference type="GeneID" id="301134515"/>
<protein>
    <submittedName>
        <fullName evidence="7">ABC transporter permease</fullName>
    </submittedName>
</protein>
<dbReference type="STRING" id="263475.AMD00_00025"/>
<dbReference type="PANTHER" id="PTHR46795">
    <property type="entry name" value="ABC TRANSPORTER PERMEASE-RELATED-RELATED"/>
    <property type="match status" value="1"/>
</dbReference>
<dbReference type="GO" id="GO:0005886">
    <property type="term" value="C:plasma membrane"/>
    <property type="evidence" value="ECO:0007669"/>
    <property type="project" value="UniProtKB-SubCell"/>
</dbReference>
<evidence type="ECO:0000256" key="5">
    <source>
        <dbReference type="ARBA" id="ARBA00023136"/>
    </source>
</evidence>
<evidence type="ECO:0000256" key="4">
    <source>
        <dbReference type="ARBA" id="ARBA00022989"/>
    </source>
</evidence>
<dbReference type="OrthoDB" id="1705903at2"/>
<comment type="subcellular location">
    <subcellularLocation>
        <location evidence="1">Cell membrane</location>
        <topology evidence="1">Multi-pass membrane protein</topology>
    </subcellularLocation>
</comment>
<dbReference type="AlphaFoldDB" id="A0A0M0LJU8"/>
<accession>A0A0M0LJU8</accession>
<evidence type="ECO:0000256" key="3">
    <source>
        <dbReference type="ARBA" id="ARBA00022692"/>
    </source>
</evidence>
<keyword evidence="3" id="KW-0812">Transmembrane</keyword>
<dbReference type="PANTHER" id="PTHR46795:SF3">
    <property type="entry name" value="ABC TRANSPORTER PERMEASE"/>
    <property type="match status" value="1"/>
</dbReference>
<dbReference type="RefSeq" id="WP_053415070.1">
    <property type="nucleotide sequence ID" value="NZ_LILB01000001.1"/>
</dbReference>
<organism evidence="7 8">
    <name type="scientific">Viridibacillus arvi</name>
    <dbReference type="NCBI Taxonomy" id="263475"/>
    <lineage>
        <taxon>Bacteria</taxon>
        <taxon>Bacillati</taxon>
        <taxon>Bacillota</taxon>
        <taxon>Bacilli</taxon>
        <taxon>Bacillales</taxon>
        <taxon>Caryophanaceae</taxon>
        <taxon>Viridibacillus</taxon>
    </lineage>
</organism>
<dbReference type="InterPro" id="IPR003838">
    <property type="entry name" value="ABC3_permease_C"/>
</dbReference>
<evidence type="ECO:0000256" key="2">
    <source>
        <dbReference type="ARBA" id="ARBA00022475"/>
    </source>
</evidence>
<evidence type="ECO:0000259" key="6">
    <source>
        <dbReference type="Pfam" id="PF02687"/>
    </source>
</evidence>
<evidence type="ECO:0000313" key="7">
    <source>
        <dbReference type="EMBL" id="KOO50958.1"/>
    </source>
</evidence>